<reference evidence="11 12" key="1">
    <citation type="submission" date="2023-07" db="EMBL/GenBank/DDBJ databases">
        <title>Sorghum-associated microbial communities from plants grown in Nebraska, USA.</title>
        <authorList>
            <person name="Schachtman D."/>
        </authorList>
    </citation>
    <scope>NUCLEOTIDE SEQUENCE [LARGE SCALE GENOMIC DNA]</scope>
    <source>
        <strain evidence="11 12">BE167</strain>
    </source>
</reference>
<dbReference type="CDD" id="cd06261">
    <property type="entry name" value="TM_PBP2"/>
    <property type="match status" value="1"/>
</dbReference>
<keyword evidence="6 8" id="KW-1133">Transmembrane helix</keyword>
<comment type="subcellular location">
    <subcellularLocation>
        <location evidence="1 8">Cell membrane</location>
        <topology evidence="1 8">Multi-pass membrane protein</topology>
    </subcellularLocation>
</comment>
<feature type="region of interest" description="Disordered" evidence="9">
    <location>
        <begin position="1"/>
        <end position="21"/>
    </location>
</feature>
<dbReference type="Proteomes" id="UP001252243">
    <property type="component" value="Unassembled WGS sequence"/>
</dbReference>
<evidence type="ECO:0000256" key="3">
    <source>
        <dbReference type="ARBA" id="ARBA00022448"/>
    </source>
</evidence>
<feature type="transmembrane region" description="Helical" evidence="8">
    <location>
        <begin position="102"/>
        <end position="122"/>
    </location>
</feature>
<gene>
    <name evidence="11" type="ORF">J2X01_002753</name>
</gene>
<name>A0ABU1UE36_9MICC</name>
<dbReference type="Gene3D" id="1.10.3720.10">
    <property type="entry name" value="MetI-like"/>
    <property type="match status" value="1"/>
</dbReference>
<evidence type="ECO:0000256" key="6">
    <source>
        <dbReference type="ARBA" id="ARBA00022989"/>
    </source>
</evidence>
<feature type="transmembrane region" description="Helical" evidence="8">
    <location>
        <begin position="134"/>
        <end position="154"/>
    </location>
</feature>
<dbReference type="RefSeq" id="WP_310058201.1">
    <property type="nucleotide sequence ID" value="NZ_JAVDVQ010000011.1"/>
</dbReference>
<feature type="transmembrane region" description="Helical" evidence="8">
    <location>
        <begin position="39"/>
        <end position="67"/>
    </location>
</feature>
<feature type="domain" description="ABC transmembrane type-1" evidence="10">
    <location>
        <begin position="98"/>
        <end position="300"/>
    </location>
</feature>
<comment type="similarity">
    <text evidence="2">Belongs to the binding-protein-dependent transport system permease family. CysTW subfamily.</text>
</comment>
<evidence type="ECO:0000313" key="11">
    <source>
        <dbReference type="EMBL" id="MDR7083459.1"/>
    </source>
</evidence>
<feature type="transmembrane region" description="Helical" evidence="8">
    <location>
        <begin position="224"/>
        <end position="245"/>
    </location>
</feature>
<accession>A0ABU1UE36</accession>
<dbReference type="Pfam" id="PF00528">
    <property type="entry name" value="BPD_transp_1"/>
    <property type="match status" value="1"/>
</dbReference>
<keyword evidence="7 8" id="KW-0472">Membrane</keyword>
<dbReference type="PANTHER" id="PTHR42929:SF1">
    <property type="entry name" value="INNER MEMBRANE ABC TRANSPORTER PERMEASE PROTEIN YDCU-RELATED"/>
    <property type="match status" value="1"/>
</dbReference>
<dbReference type="SUPFAM" id="SSF161098">
    <property type="entry name" value="MetI-like"/>
    <property type="match status" value="1"/>
</dbReference>
<keyword evidence="3 8" id="KW-0813">Transport</keyword>
<protein>
    <submittedName>
        <fullName evidence="11">Spermidine/putrescine transport system permease protein</fullName>
    </submittedName>
</protein>
<dbReference type="EMBL" id="JAVDVQ010000011">
    <property type="protein sequence ID" value="MDR7083459.1"/>
    <property type="molecule type" value="Genomic_DNA"/>
</dbReference>
<proteinExistence type="inferred from homology"/>
<evidence type="ECO:0000256" key="7">
    <source>
        <dbReference type="ARBA" id="ARBA00023136"/>
    </source>
</evidence>
<evidence type="ECO:0000256" key="5">
    <source>
        <dbReference type="ARBA" id="ARBA00022692"/>
    </source>
</evidence>
<feature type="transmembrane region" description="Helical" evidence="8">
    <location>
        <begin position="182"/>
        <end position="203"/>
    </location>
</feature>
<evidence type="ECO:0000256" key="9">
    <source>
        <dbReference type="SAM" id="MobiDB-lite"/>
    </source>
</evidence>
<sequence length="309" mass="33044">MTLQTQHPVPGAPPAASSVPPPRANKVSALLHRSPNLRLAGLVTAPAGWLVLVYIAALAALLITAFWTVDTFTGKVSTDWTTENVVTVLTDPVYQRITLRTLWIAIAVTLIDLVLALPMAFFIAKVASPRWQKLLVVAVLMPLWASYLVKAYAWRNVLADGGLLEWLGAPVGLESPGYGETAVILTLSYIWLPFMILPVYAGFDRVPDSLLEASADLGAKPLTTVRLVMFPLLVPSIIAGTILTFSLSLGDYITAQIVGGTTQMLGTVVYANVGAANNLPFAAAVSLVPIAIITLYLFIVRRSGALNSL</sequence>
<evidence type="ECO:0000256" key="4">
    <source>
        <dbReference type="ARBA" id="ARBA00022475"/>
    </source>
</evidence>
<dbReference type="PROSITE" id="PS50928">
    <property type="entry name" value="ABC_TM1"/>
    <property type="match status" value="1"/>
</dbReference>
<feature type="transmembrane region" description="Helical" evidence="8">
    <location>
        <begin position="279"/>
        <end position="299"/>
    </location>
</feature>
<dbReference type="InterPro" id="IPR035906">
    <property type="entry name" value="MetI-like_sf"/>
</dbReference>
<keyword evidence="4" id="KW-1003">Cell membrane</keyword>
<dbReference type="InterPro" id="IPR000515">
    <property type="entry name" value="MetI-like"/>
</dbReference>
<evidence type="ECO:0000256" key="2">
    <source>
        <dbReference type="ARBA" id="ARBA00007069"/>
    </source>
</evidence>
<dbReference type="PANTHER" id="PTHR42929">
    <property type="entry name" value="INNER MEMBRANE ABC TRANSPORTER PERMEASE PROTEIN YDCU-RELATED-RELATED"/>
    <property type="match status" value="1"/>
</dbReference>
<keyword evidence="12" id="KW-1185">Reference proteome</keyword>
<evidence type="ECO:0000313" key="12">
    <source>
        <dbReference type="Proteomes" id="UP001252243"/>
    </source>
</evidence>
<evidence type="ECO:0000256" key="8">
    <source>
        <dbReference type="RuleBase" id="RU363032"/>
    </source>
</evidence>
<evidence type="ECO:0000256" key="1">
    <source>
        <dbReference type="ARBA" id="ARBA00004651"/>
    </source>
</evidence>
<evidence type="ECO:0000259" key="10">
    <source>
        <dbReference type="PROSITE" id="PS50928"/>
    </source>
</evidence>
<comment type="caution">
    <text evidence="11">The sequence shown here is derived from an EMBL/GenBank/DDBJ whole genome shotgun (WGS) entry which is preliminary data.</text>
</comment>
<organism evidence="11 12">
    <name type="scientific">Arthrobacter ginsengisoli</name>
    <dbReference type="NCBI Taxonomy" id="1356565"/>
    <lineage>
        <taxon>Bacteria</taxon>
        <taxon>Bacillati</taxon>
        <taxon>Actinomycetota</taxon>
        <taxon>Actinomycetes</taxon>
        <taxon>Micrococcales</taxon>
        <taxon>Micrococcaceae</taxon>
        <taxon>Arthrobacter</taxon>
    </lineage>
</organism>
<keyword evidence="5 8" id="KW-0812">Transmembrane</keyword>